<dbReference type="EMBL" id="SDEE01000565">
    <property type="protein sequence ID" value="RXW15333.1"/>
    <property type="molecule type" value="Genomic_DNA"/>
</dbReference>
<accession>A0A4Q2D763</accession>
<comment type="caution">
    <text evidence="2">The sequence shown here is derived from an EMBL/GenBank/DDBJ whole genome shotgun (WGS) entry which is preliminary data.</text>
</comment>
<evidence type="ECO:0000313" key="3">
    <source>
        <dbReference type="Proteomes" id="UP000290288"/>
    </source>
</evidence>
<dbReference type="AlphaFoldDB" id="A0A4Q2D763"/>
<protein>
    <recommendedName>
        <fullName evidence="4">F-box domain-containing protein</fullName>
    </recommendedName>
</protein>
<sequence length="532" mass="59443">MTIKALRRYMNRYYAASCWLCFGFLPRALMSPPPELVDIILSHLRPLECTNHPETLSTLTKCALVSRQFSALVRPMIWSSVEIVDSNPRSEFNAAHKLESLDQALRANPFLTNLIKSFSLKTWFYEEVPEERARNPMYAGPRQSVVIPIFKHRSLAFVLMQLRSLESLEIATMRDRPVFTTHWNQLGPLMQRALVGLFSANARSLKKLRLRMVGIPPEIWAEKVESLSSLTVESCPCLPEKPWPFSNHTNTGNLNSRRSSSMGSVVTVTSPKSSDSRSSSVASFNGPMIPDIAEFTCRYSDHLKMLKKRYPSMFAKIKHASIAVWNSQDAPGALNEFLQAAAPTLTSLDLKIGMRYTGNSESMAWVAIPPLPSLETLTLSVEYASSDSNTFNLGDEASGLSAPLISIFAKILERCGSGTLSTVLLSARARCEKVKSSPPTEVSSSLSSIDRVFAQNQNVSLKLGKVKLWLVRECHEGNCDVPCTTFKRPDDWKDSFPYLSTSTEVGLECVVERRVNKDYVNGVLEGYHSYHN</sequence>
<feature type="region of interest" description="Disordered" evidence="1">
    <location>
        <begin position="249"/>
        <end position="281"/>
    </location>
</feature>
<name>A0A4Q2D763_9AGAR</name>
<dbReference type="OrthoDB" id="2937954at2759"/>
<evidence type="ECO:0008006" key="4">
    <source>
        <dbReference type="Google" id="ProtNLM"/>
    </source>
</evidence>
<proteinExistence type="predicted"/>
<dbReference type="Proteomes" id="UP000290288">
    <property type="component" value="Unassembled WGS sequence"/>
</dbReference>
<gene>
    <name evidence="2" type="ORF">EST38_g10523</name>
</gene>
<organism evidence="2 3">
    <name type="scientific">Candolleomyces aberdarensis</name>
    <dbReference type="NCBI Taxonomy" id="2316362"/>
    <lineage>
        <taxon>Eukaryota</taxon>
        <taxon>Fungi</taxon>
        <taxon>Dikarya</taxon>
        <taxon>Basidiomycota</taxon>
        <taxon>Agaricomycotina</taxon>
        <taxon>Agaricomycetes</taxon>
        <taxon>Agaricomycetidae</taxon>
        <taxon>Agaricales</taxon>
        <taxon>Agaricineae</taxon>
        <taxon>Psathyrellaceae</taxon>
        <taxon>Candolleomyces</taxon>
    </lineage>
</organism>
<evidence type="ECO:0000313" key="2">
    <source>
        <dbReference type="EMBL" id="RXW15333.1"/>
    </source>
</evidence>
<evidence type="ECO:0000256" key="1">
    <source>
        <dbReference type="SAM" id="MobiDB-lite"/>
    </source>
</evidence>
<feature type="compositionally biased region" description="Low complexity" evidence="1">
    <location>
        <begin position="256"/>
        <end position="281"/>
    </location>
</feature>
<reference evidence="2 3" key="1">
    <citation type="submission" date="2019-01" db="EMBL/GenBank/DDBJ databases">
        <title>Draft genome sequence of Psathyrella aberdarensis IHI B618.</title>
        <authorList>
            <person name="Buettner E."/>
            <person name="Kellner H."/>
        </authorList>
    </citation>
    <scope>NUCLEOTIDE SEQUENCE [LARGE SCALE GENOMIC DNA]</scope>
    <source>
        <strain evidence="2 3">IHI B618</strain>
    </source>
</reference>
<keyword evidence="3" id="KW-1185">Reference proteome</keyword>